<dbReference type="GO" id="GO:0005886">
    <property type="term" value="C:plasma membrane"/>
    <property type="evidence" value="ECO:0007669"/>
    <property type="project" value="TreeGrafter"/>
</dbReference>
<keyword evidence="4 6" id="KW-1133">Transmembrane helix</keyword>
<feature type="transmembrane region" description="Helical" evidence="6">
    <location>
        <begin position="12"/>
        <end position="31"/>
    </location>
</feature>
<dbReference type="STRING" id="1308866.J416_13614"/>
<sequence length="358" mass="40102">MADQQTNSKIDYTLIFIIILLGIISVFTLFTLKPIIASDNSLSTSIIVKQLIWYIAGGIGIAGIMLFDYDRIRQISWLLYSLGIVSLLILFFRFPSAIIHYAGGAYGWIKFPGIGTIQPAEFMKLFLILFLAHIMIAHNEKFTERTMKSDLYLLVKIAFIAGIPIMLIARQPDLGSVLVLLAITVCMIFVSGIQWRIILPLLATGVIICVSMIVLYVKFPHEVNQFLADQELDHITERLQGWLNTEEFNQEGGYHVRQSMLAIGSGQLFGNGIGNFEVIPPESHTDTIIAVIAQQFGFMGTSILITIYFLLIYRLVFISLKCNDPFGSYIITGIIGMFTFQIFQNIGMLVKLLPITGL</sequence>
<dbReference type="OrthoDB" id="9768187at2"/>
<dbReference type="RefSeq" id="WP_003473303.1">
    <property type="nucleotide sequence ID" value="NZ_APML01000069.1"/>
</dbReference>
<dbReference type="Proteomes" id="UP000012283">
    <property type="component" value="Unassembled WGS sequence"/>
</dbReference>
<keyword evidence="2 6" id="KW-0812">Transmembrane</keyword>
<feature type="transmembrane region" description="Helical" evidence="6">
    <location>
        <begin position="197"/>
        <end position="217"/>
    </location>
</feature>
<keyword evidence="3" id="KW-0133">Cell shape</keyword>
<evidence type="ECO:0000256" key="1">
    <source>
        <dbReference type="ARBA" id="ARBA00004141"/>
    </source>
</evidence>
<reference evidence="7 8" key="1">
    <citation type="submission" date="2013-03" db="EMBL/GenBank/DDBJ databases">
        <title>Draft genome sequence of Gracibacillus halophilus YIM-C55.5, a moderately halophilic and thermophilic organism from the Xiaochaidamu salt lake.</title>
        <authorList>
            <person name="Sugumar T."/>
            <person name="Polireddy D.R."/>
            <person name="Antony A."/>
            <person name="Madhava Y.R."/>
            <person name="Sivakumar N."/>
        </authorList>
    </citation>
    <scope>NUCLEOTIDE SEQUENCE [LARGE SCALE GENOMIC DNA]</scope>
    <source>
        <strain evidence="7 8">YIM-C55.5</strain>
    </source>
</reference>
<dbReference type="eggNOG" id="COG0772">
    <property type="taxonomic scope" value="Bacteria"/>
</dbReference>
<dbReference type="Pfam" id="PF01098">
    <property type="entry name" value="FTSW_RODA_SPOVE"/>
    <property type="match status" value="1"/>
</dbReference>
<feature type="transmembrane region" description="Helical" evidence="6">
    <location>
        <begin position="79"/>
        <end position="102"/>
    </location>
</feature>
<dbReference type="EMBL" id="APML01000069">
    <property type="protein sequence ID" value="ENH95923.1"/>
    <property type="molecule type" value="Genomic_DNA"/>
</dbReference>
<dbReference type="PANTHER" id="PTHR30474:SF1">
    <property type="entry name" value="PEPTIDOGLYCAN GLYCOSYLTRANSFERASE MRDB"/>
    <property type="match status" value="1"/>
</dbReference>
<keyword evidence="8" id="KW-1185">Reference proteome</keyword>
<evidence type="ECO:0000256" key="3">
    <source>
        <dbReference type="ARBA" id="ARBA00022960"/>
    </source>
</evidence>
<proteinExistence type="predicted"/>
<evidence type="ECO:0000256" key="2">
    <source>
        <dbReference type="ARBA" id="ARBA00022692"/>
    </source>
</evidence>
<dbReference type="InterPro" id="IPR001182">
    <property type="entry name" value="FtsW/RodA"/>
</dbReference>
<accession>N4W6S1</accession>
<feature type="transmembrane region" description="Helical" evidence="6">
    <location>
        <begin position="51"/>
        <end position="67"/>
    </location>
</feature>
<protein>
    <submittedName>
        <fullName evidence="7">Cell cycle protein</fullName>
    </submittedName>
</protein>
<feature type="transmembrane region" description="Helical" evidence="6">
    <location>
        <begin position="122"/>
        <end position="139"/>
    </location>
</feature>
<feature type="transmembrane region" description="Helical" evidence="6">
    <location>
        <begin position="288"/>
        <end position="313"/>
    </location>
</feature>
<feature type="non-terminal residue" evidence="7">
    <location>
        <position position="358"/>
    </location>
</feature>
<dbReference type="PANTHER" id="PTHR30474">
    <property type="entry name" value="CELL CYCLE PROTEIN"/>
    <property type="match status" value="1"/>
</dbReference>
<dbReference type="GO" id="GO:0008360">
    <property type="term" value="P:regulation of cell shape"/>
    <property type="evidence" value="ECO:0007669"/>
    <property type="project" value="UniProtKB-KW"/>
</dbReference>
<comment type="subcellular location">
    <subcellularLocation>
        <location evidence="1">Membrane</location>
        <topology evidence="1">Multi-pass membrane protein</topology>
    </subcellularLocation>
</comment>
<feature type="transmembrane region" description="Helical" evidence="6">
    <location>
        <begin position="151"/>
        <end position="168"/>
    </location>
</feature>
<comment type="caution">
    <text evidence="7">The sequence shown here is derived from an EMBL/GenBank/DDBJ whole genome shotgun (WGS) entry which is preliminary data.</text>
</comment>
<keyword evidence="5 6" id="KW-0472">Membrane</keyword>
<organism evidence="7 8">
    <name type="scientific">Gracilibacillus halophilus YIM-C55.5</name>
    <dbReference type="NCBI Taxonomy" id="1308866"/>
    <lineage>
        <taxon>Bacteria</taxon>
        <taxon>Bacillati</taxon>
        <taxon>Bacillota</taxon>
        <taxon>Bacilli</taxon>
        <taxon>Bacillales</taxon>
        <taxon>Bacillaceae</taxon>
        <taxon>Gracilibacillus</taxon>
    </lineage>
</organism>
<dbReference type="AlphaFoldDB" id="N4W6S1"/>
<feature type="transmembrane region" description="Helical" evidence="6">
    <location>
        <begin position="325"/>
        <end position="343"/>
    </location>
</feature>
<dbReference type="GO" id="GO:0015648">
    <property type="term" value="F:lipid-linked peptidoglycan transporter activity"/>
    <property type="evidence" value="ECO:0007669"/>
    <property type="project" value="TreeGrafter"/>
</dbReference>
<evidence type="ECO:0000313" key="7">
    <source>
        <dbReference type="EMBL" id="ENH95923.1"/>
    </source>
</evidence>
<gene>
    <name evidence="7" type="ORF">J416_13614</name>
</gene>
<dbReference type="GO" id="GO:0032153">
    <property type="term" value="C:cell division site"/>
    <property type="evidence" value="ECO:0007669"/>
    <property type="project" value="TreeGrafter"/>
</dbReference>
<evidence type="ECO:0000256" key="6">
    <source>
        <dbReference type="SAM" id="Phobius"/>
    </source>
</evidence>
<dbReference type="GO" id="GO:0051301">
    <property type="term" value="P:cell division"/>
    <property type="evidence" value="ECO:0007669"/>
    <property type="project" value="InterPro"/>
</dbReference>
<feature type="transmembrane region" description="Helical" evidence="6">
    <location>
        <begin position="174"/>
        <end position="190"/>
    </location>
</feature>
<evidence type="ECO:0000256" key="4">
    <source>
        <dbReference type="ARBA" id="ARBA00022989"/>
    </source>
</evidence>
<evidence type="ECO:0000313" key="8">
    <source>
        <dbReference type="Proteomes" id="UP000012283"/>
    </source>
</evidence>
<name>N4W6S1_9BACI</name>
<evidence type="ECO:0000256" key="5">
    <source>
        <dbReference type="ARBA" id="ARBA00023136"/>
    </source>
</evidence>